<evidence type="ECO:0000256" key="4">
    <source>
        <dbReference type="ARBA" id="ARBA00022605"/>
    </source>
</evidence>
<dbReference type="NCBIfam" id="NF009395">
    <property type="entry name" value="PRK12755.1"/>
    <property type="match status" value="1"/>
</dbReference>
<dbReference type="EMBL" id="CP024847">
    <property type="protein sequence ID" value="AUR52117.1"/>
    <property type="molecule type" value="Genomic_DNA"/>
</dbReference>
<protein>
    <recommendedName>
        <fullName evidence="8">Phospho-2-dehydro-3-deoxyheptonate aldolase</fullName>
        <ecNumber evidence="8">2.5.1.54</ecNumber>
    </recommendedName>
</protein>
<evidence type="ECO:0000256" key="8">
    <source>
        <dbReference type="PIRNR" id="PIRNR001361"/>
    </source>
</evidence>
<evidence type="ECO:0000259" key="9">
    <source>
        <dbReference type="Pfam" id="PF00793"/>
    </source>
</evidence>
<gene>
    <name evidence="10" type="ORF">CUN60_07310</name>
</gene>
<dbReference type="InterPro" id="IPR006219">
    <property type="entry name" value="DAHP_synth_1"/>
</dbReference>
<dbReference type="PANTHER" id="PTHR21225:SF12">
    <property type="entry name" value="PHOSPHO-2-DEHYDRO-3-DEOXYHEPTONATE ALDOLASE, TYROSINE-INHIBITED"/>
    <property type="match status" value="1"/>
</dbReference>
<evidence type="ECO:0000313" key="11">
    <source>
        <dbReference type="Proteomes" id="UP000236655"/>
    </source>
</evidence>
<dbReference type="GO" id="GO:0008652">
    <property type="term" value="P:amino acid biosynthetic process"/>
    <property type="evidence" value="ECO:0007669"/>
    <property type="project" value="UniProtKB-KW"/>
</dbReference>
<name>A0A2I7N6L4_9NEIS</name>
<sequence length="345" mass="37814">MGYRIVKKLPTADEIIEALPLSGAGYASINKHRQEIEAILSGEDNRLLVIVGPCSAWPDTAVIEYAKRLKALDNKVNHALKLVMRVYIQKPRTIKGWTGPVNQPDPLSPPDIAAGAMYCRKLMTQVVEMGLPIADEALFTHNARGFIELLSWVAIGARSSEDQEHRIFASGIDCPVGIKNPTHGSLKIGVNSVVAAQHSHYIVLDGNEVETDGNPYAHIVLRGSNDKPNYSVEHIREVAENYRKNEVKNPAVVIDVSHDNCMINGVKDHNAQADIILKVIDDLASEPELKKLVKGFMLESFIKPGKQNAETANPIDLGGLSITDPCLGWEATEELLLKLATKISK</sequence>
<evidence type="ECO:0000256" key="5">
    <source>
        <dbReference type="ARBA" id="ARBA00022679"/>
    </source>
</evidence>
<evidence type="ECO:0000256" key="6">
    <source>
        <dbReference type="ARBA" id="ARBA00023141"/>
    </source>
</evidence>
<dbReference type="OrthoDB" id="9807331at2"/>
<dbReference type="UniPathway" id="UPA00053">
    <property type="reaction ID" value="UER00084"/>
</dbReference>
<dbReference type="NCBIfam" id="TIGR00034">
    <property type="entry name" value="aroFGH"/>
    <property type="match status" value="1"/>
</dbReference>
<proteinExistence type="inferred from homology"/>
<dbReference type="GO" id="GO:0005737">
    <property type="term" value="C:cytoplasm"/>
    <property type="evidence" value="ECO:0007669"/>
    <property type="project" value="TreeGrafter"/>
</dbReference>
<reference evidence="11" key="1">
    <citation type="submission" date="2017-11" db="EMBL/GenBank/DDBJ databases">
        <authorList>
            <person name="Chan K.G."/>
            <person name="Lee L.S."/>
        </authorList>
    </citation>
    <scope>NUCLEOTIDE SEQUENCE [LARGE SCALE GENOMIC DNA]</scope>
    <source>
        <strain evidence="11">DSM 100970</strain>
    </source>
</reference>
<dbReference type="PIRSF" id="PIRSF001361">
    <property type="entry name" value="DAHP_synthase"/>
    <property type="match status" value="1"/>
</dbReference>
<dbReference type="InterPro" id="IPR006218">
    <property type="entry name" value="DAHP1/KDSA"/>
</dbReference>
<dbReference type="Gene3D" id="3.20.20.70">
    <property type="entry name" value="Aldolase class I"/>
    <property type="match status" value="1"/>
</dbReference>
<comment type="function">
    <text evidence="1 8">Stereospecific condensation of phosphoenolpyruvate (PEP) and D-erythrose-4-phosphate (E4P) giving rise to 3-deoxy-D-arabino-heptulosonate-7-phosphate (DAHP).</text>
</comment>
<dbReference type="GO" id="GO:0003849">
    <property type="term" value="F:3-deoxy-7-phosphoheptulonate synthase activity"/>
    <property type="evidence" value="ECO:0007669"/>
    <property type="project" value="UniProtKB-EC"/>
</dbReference>
<keyword evidence="5 8" id="KW-0808">Transferase</keyword>
<dbReference type="AlphaFoldDB" id="A0A2I7N6L4"/>
<comment type="similarity">
    <text evidence="3 8">Belongs to the class-I DAHP synthase family.</text>
</comment>
<comment type="catalytic activity">
    <reaction evidence="7 8">
        <text>D-erythrose 4-phosphate + phosphoenolpyruvate + H2O = 7-phospho-2-dehydro-3-deoxy-D-arabino-heptonate + phosphate</text>
        <dbReference type="Rhea" id="RHEA:14717"/>
        <dbReference type="ChEBI" id="CHEBI:15377"/>
        <dbReference type="ChEBI" id="CHEBI:16897"/>
        <dbReference type="ChEBI" id="CHEBI:43474"/>
        <dbReference type="ChEBI" id="CHEBI:58394"/>
        <dbReference type="ChEBI" id="CHEBI:58702"/>
        <dbReference type="EC" id="2.5.1.54"/>
    </reaction>
</comment>
<keyword evidence="11" id="KW-1185">Reference proteome</keyword>
<dbReference type="KEGG" id="nba:CUN60_07310"/>
<dbReference type="InterPro" id="IPR013785">
    <property type="entry name" value="Aldolase_TIM"/>
</dbReference>
<dbReference type="EC" id="2.5.1.54" evidence="8"/>
<feature type="domain" description="DAHP synthetase I/KDSA" evidence="9">
    <location>
        <begin position="38"/>
        <end position="335"/>
    </location>
</feature>
<keyword evidence="6 8" id="KW-0057">Aromatic amino acid biosynthesis</keyword>
<evidence type="ECO:0000256" key="1">
    <source>
        <dbReference type="ARBA" id="ARBA00003726"/>
    </source>
</evidence>
<evidence type="ECO:0000256" key="7">
    <source>
        <dbReference type="ARBA" id="ARBA00047508"/>
    </source>
</evidence>
<evidence type="ECO:0000256" key="2">
    <source>
        <dbReference type="ARBA" id="ARBA00004688"/>
    </source>
</evidence>
<evidence type="ECO:0000313" key="10">
    <source>
        <dbReference type="EMBL" id="AUR52117.1"/>
    </source>
</evidence>
<organism evidence="10 11">
    <name type="scientific">Aquella oligotrophica</name>
    <dbReference type="NCBI Taxonomy" id="2067065"/>
    <lineage>
        <taxon>Bacteria</taxon>
        <taxon>Pseudomonadati</taxon>
        <taxon>Pseudomonadota</taxon>
        <taxon>Betaproteobacteria</taxon>
        <taxon>Neisseriales</taxon>
        <taxon>Neisseriaceae</taxon>
        <taxon>Aquella</taxon>
    </lineage>
</organism>
<keyword evidence="4 8" id="KW-0028">Amino-acid biosynthesis</keyword>
<dbReference type="GO" id="GO:0009073">
    <property type="term" value="P:aromatic amino acid family biosynthetic process"/>
    <property type="evidence" value="ECO:0007669"/>
    <property type="project" value="UniProtKB-KW"/>
</dbReference>
<accession>A0A2I7N6L4</accession>
<dbReference type="Proteomes" id="UP000236655">
    <property type="component" value="Chromosome"/>
</dbReference>
<dbReference type="GO" id="GO:0009423">
    <property type="term" value="P:chorismate biosynthetic process"/>
    <property type="evidence" value="ECO:0007669"/>
    <property type="project" value="UniProtKB-UniPathway"/>
</dbReference>
<evidence type="ECO:0000256" key="3">
    <source>
        <dbReference type="ARBA" id="ARBA00007985"/>
    </source>
</evidence>
<dbReference type="Pfam" id="PF00793">
    <property type="entry name" value="DAHP_synth_1"/>
    <property type="match status" value="1"/>
</dbReference>
<dbReference type="PANTHER" id="PTHR21225">
    <property type="entry name" value="PHOSPHO-2-DEHYDRO-3-DEOXYHEPTONATE ALDOLASE DAHP SYNTHETASE"/>
    <property type="match status" value="1"/>
</dbReference>
<comment type="pathway">
    <text evidence="2 8">Metabolic intermediate biosynthesis; chorismate biosynthesis; chorismate from D-erythrose 4-phosphate and phosphoenolpyruvate: step 1/7.</text>
</comment>
<dbReference type="SUPFAM" id="SSF51569">
    <property type="entry name" value="Aldolase"/>
    <property type="match status" value="1"/>
</dbReference>
<dbReference type="RefSeq" id="WP_102951413.1">
    <property type="nucleotide sequence ID" value="NZ_CP024847.1"/>
</dbReference>